<dbReference type="AlphaFoldDB" id="A0A2N0XAH9"/>
<dbReference type="NCBIfam" id="TIGR01509">
    <property type="entry name" value="HAD-SF-IA-v3"/>
    <property type="match status" value="1"/>
</dbReference>
<gene>
    <name evidence="1" type="ORF">CXB45_00655</name>
</gene>
<evidence type="ECO:0000313" key="2">
    <source>
        <dbReference type="Proteomes" id="UP000233249"/>
    </source>
</evidence>
<dbReference type="OrthoDB" id="9797743at2"/>
<accession>A0A2N0XAH9</accession>
<organism evidence="1 2">
    <name type="scientific">Corynebacterium mastitidis</name>
    <dbReference type="NCBI Taxonomy" id="161890"/>
    <lineage>
        <taxon>Bacteria</taxon>
        <taxon>Bacillati</taxon>
        <taxon>Actinomycetota</taxon>
        <taxon>Actinomycetes</taxon>
        <taxon>Mycobacteriales</taxon>
        <taxon>Corynebacteriaceae</taxon>
        <taxon>Corynebacterium</taxon>
    </lineage>
</organism>
<dbReference type="SFLD" id="SFLDG01129">
    <property type="entry name" value="C1.5:_HAD__Beta-PGM__Phosphata"/>
    <property type="match status" value="1"/>
</dbReference>
<name>A0A2N0XAH9_9CORY</name>
<dbReference type="InterPro" id="IPR023198">
    <property type="entry name" value="PGP-like_dom2"/>
</dbReference>
<comment type="caution">
    <text evidence="1">The sequence shown here is derived from an EMBL/GenBank/DDBJ whole genome shotgun (WGS) entry which is preliminary data.</text>
</comment>
<protein>
    <submittedName>
        <fullName evidence="1">Phosphatase</fullName>
    </submittedName>
</protein>
<dbReference type="SUPFAM" id="SSF56784">
    <property type="entry name" value="HAD-like"/>
    <property type="match status" value="1"/>
</dbReference>
<dbReference type="SFLD" id="SFLDS00003">
    <property type="entry name" value="Haloacid_Dehalogenase"/>
    <property type="match status" value="1"/>
</dbReference>
<dbReference type="PANTHER" id="PTHR18901">
    <property type="entry name" value="2-DEOXYGLUCOSE-6-PHOSPHATE PHOSPHATASE 2"/>
    <property type="match status" value="1"/>
</dbReference>
<dbReference type="PANTHER" id="PTHR18901:SF38">
    <property type="entry name" value="PSEUDOURIDINE-5'-PHOSPHATASE"/>
    <property type="match status" value="1"/>
</dbReference>
<dbReference type="STRING" id="1121365.GCA_000375365_01666"/>
<dbReference type="InterPro" id="IPR023214">
    <property type="entry name" value="HAD_sf"/>
</dbReference>
<dbReference type="InterPro" id="IPR006439">
    <property type="entry name" value="HAD-SF_hydro_IA"/>
</dbReference>
<dbReference type="Proteomes" id="UP000233249">
    <property type="component" value="Unassembled WGS sequence"/>
</dbReference>
<dbReference type="Gene3D" id="3.40.50.1000">
    <property type="entry name" value="HAD superfamily/HAD-like"/>
    <property type="match status" value="1"/>
</dbReference>
<dbReference type="Gene3D" id="1.10.150.240">
    <property type="entry name" value="Putative phosphatase, domain 2"/>
    <property type="match status" value="1"/>
</dbReference>
<sequence>MTSPSWSSPRAVFWDMDGTLVDSEPLWGIATYELSERLGRRLTPELRAATVGGSFDHTLRVCAEHAGVSVDPRRARELHDAMFARVGALFSESLAPRPGVLPFLEALRARGIPMLVTTNTERSLADKAIAAVGERFFRDSVAGDEVARFKPAPDMYLEAARRVGAAPGECLVFEDSRAGMTAALGAGCRVVGLPEEESDLVEGALSMRAAAGSRSFEGVGADDVERWFTLSARA</sequence>
<dbReference type="Pfam" id="PF00702">
    <property type="entry name" value="Hydrolase"/>
    <property type="match status" value="1"/>
</dbReference>
<dbReference type="InterPro" id="IPR036412">
    <property type="entry name" value="HAD-like_sf"/>
</dbReference>
<proteinExistence type="predicted"/>
<evidence type="ECO:0000313" key="1">
    <source>
        <dbReference type="EMBL" id="PKF69705.1"/>
    </source>
</evidence>
<dbReference type="CDD" id="cd07505">
    <property type="entry name" value="HAD_BPGM-like"/>
    <property type="match status" value="1"/>
</dbReference>
<dbReference type="RefSeq" id="WP_101172724.1">
    <property type="nucleotide sequence ID" value="NZ_JAKRKB010000001.1"/>
</dbReference>
<dbReference type="EMBL" id="PJAF01000001">
    <property type="protein sequence ID" value="PKF69705.1"/>
    <property type="molecule type" value="Genomic_DNA"/>
</dbReference>
<reference evidence="1 2" key="1">
    <citation type="submission" date="2017-12" db="EMBL/GenBank/DDBJ databases">
        <title>Corynebacterium mastitidis 16-1433 Genome.</title>
        <authorList>
            <person name="Gulvik C.A."/>
        </authorList>
    </citation>
    <scope>NUCLEOTIDE SEQUENCE [LARGE SCALE GENOMIC DNA]</scope>
    <source>
        <strain evidence="1 2">16-1433</strain>
    </source>
</reference>